<sequence length="243" mass="26735">MKKVLLSLAMLSIISTPVLAKTPAANLKINGDIKPPTCTINGGNVDLVYNLGNISPSVIPNDMTYNQLPSISNTLTVTCDTSTFLTFRATDGYPNPFIQTPDMNINFRAHAFNLVDSADTSKTVGGITYRWKDVTVDGKDAYLSRANDGDNGYDNGNWSYENEIVKGATVGWTAEQQKYVPLDKLNLLSGKTFKATFYNENKITYNVAQTYLHPKKMLTEDGIDLTMGLDYTGQVILTFNFGV</sequence>
<accession>A0AAN4C8H7</accession>
<keyword evidence="1" id="KW-0732">Signal</keyword>
<name>A0AAN4C8H7_PROMI</name>
<dbReference type="EMBL" id="ABKSPD020000007">
    <property type="protein sequence ID" value="EKW9776407.1"/>
    <property type="molecule type" value="Genomic_DNA"/>
</dbReference>
<proteinExistence type="predicted"/>
<feature type="chain" id="PRO_5042879153" evidence="1">
    <location>
        <begin position="21"/>
        <end position="243"/>
    </location>
</feature>
<evidence type="ECO:0000256" key="1">
    <source>
        <dbReference type="SAM" id="SignalP"/>
    </source>
</evidence>
<dbReference type="AlphaFoldDB" id="A0AAN4C8H7"/>
<dbReference type="InterPro" id="IPR008966">
    <property type="entry name" value="Adhesion_dom_sf"/>
</dbReference>
<evidence type="ECO:0000313" key="2">
    <source>
        <dbReference type="EMBL" id="EKW9776407.1"/>
    </source>
</evidence>
<dbReference type="RefSeq" id="WP_088206610.1">
    <property type="nucleotide sequence ID" value="NZ_CP021852.1"/>
</dbReference>
<dbReference type="Proteomes" id="UP001171165">
    <property type="component" value="Unassembled WGS sequence"/>
</dbReference>
<dbReference type="SUPFAM" id="SSF49401">
    <property type="entry name" value="Bacterial adhesins"/>
    <property type="match status" value="1"/>
</dbReference>
<protein>
    <submittedName>
        <fullName evidence="2">Type 1 fimbrial protein</fullName>
    </submittedName>
</protein>
<comment type="caution">
    <text evidence="2">The sequence shown here is derived from an EMBL/GenBank/DDBJ whole genome shotgun (WGS) entry which is preliminary data.</text>
</comment>
<organism evidence="2 3">
    <name type="scientific">Proteus mirabilis</name>
    <dbReference type="NCBI Taxonomy" id="584"/>
    <lineage>
        <taxon>Bacteria</taxon>
        <taxon>Pseudomonadati</taxon>
        <taxon>Pseudomonadota</taxon>
        <taxon>Gammaproteobacteria</taxon>
        <taxon>Enterobacterales</taxon>
        <taxon>Morganellaceae</taxon>
        <taxon>Proteus</taxon>
    </lineage>
</organism>
<feature type="signal peptide" evidence="1">
    <location>
        <begin position="1"/>
        <end position="20"/>
    </location>
</feature>
<gene>
    <name evidence="2" type="ORF">PW210_002233</name>
</gene>
<reference evidence="2" key="1">
    <citation type="submission" date="2023-06" db="EMBL/GenBank/DDBJ databases">
        <authorList>
            <consortium name="Clinical and Environmental Microbiology Branch: Whole genome sequencing antimicrobial resistance pathogens in the healthcare setting"/>
        </authorList>
    </citation>
    <scope>NUCLEOTIDE SEQUENCE</scope>
    <source>
        <strain evidence="2">Microbial</strain>
    </source>
</reference>
<evidence type="ECO:0000313" key="3">
    <source>
        <dbReference type="Proteomes" id="UP001171165"/>
    </source>
</evidence>